<evidence type="ECO:0000256" key="6">
    <source>
        <dbReference type="ARBA" id="ARBA00022989"/>
    </source>
</evidence>
<dbReference type="InterPro" id="IPR055348">
    <property type="entry name" value="DctQ"/>
</dbReference>
<protein>
    <submittedName>
        <fullName evidence="10">Tripartite AtP-independent periplasmic transporter subunit DctQ</fullName>
    </submittedName>
</protein>
<feature type="domain" description="Tripartite ATP-independent periplasmic transporters DctQ component" evidence="9">
    <location>
        <begin position="29"/>
        <end position="156"/>
    </location>
</feature>
<accession>A0A3T0KWX0</accession>
<dbReference type="PANTHER" id="PTHR35011:SF11">
    <property type="entry name" value="TRAP TRANSPORTER SMALL PERMEASE PROTEIN"/>
    <property type="match status" value="1"/>
</dbReference>
<evidence type="ECO:0000256" key="7">
    <source>
        <dbReference type="ARBA" id="ARBA00023136"/>
    </source>
</evidence>
<dbReference type="OrthoDB" id="9815614at2"/>
<evidence type="ECO:0000256" key="5">
    <source>
        <dbReference type="ARBA" id="ARBA00022692"/>
    </source>
</evidence>
<dbReference type="Pfam" id="PF04290">
    <property type="entry name" value="DctQ"/>
    <property type="match status" value="1"/>
</dbReference>
<dbReference type="KEGG" id="pasa:BAOM_4194"/>
<gene>
    <name evidence="10" type="ORF">BAOM_4194</name>
</gene>
<dbReference type="PANTHER" id="PTHR35011">
    <property type="entry name" value="2,3-DIKETO-L-GULONATE TRAP TRANSPORTER SMALL PERMEASE PROTEIN YIAM"/>
    <property type="match status" value="1"/>
</dbReference>
<dbReference type="RefSeq" id="WP_127761709.1">
    <property type="nucleotide sequence ID" value="NZ_CP026095.1"/>
</dbReference>
<evidence type="ECO:0000256" key="2">
    <source>
        <dbReference type="ARBA" id="ARBA00022448"/>
    </source>
</evidence>
<evidence type="ECO:0000256" key="3">
    <source>
        <dbReference type="ARBA" id="ARBA00022475"/>
    </source>
</evidence>
<keyword evidence="2" id="KW-0813">Transport</keyword>
<dbReference type="InterPro" id="IPR007387">
    <property type="entry name" value="TRAP_DctQ"/>
</dbReference>
<keyword evidence="6" id="KW-1133">Transmembrane helix</keyword>
<dbReference type="GO" id="GO:0015740">
    <property type="term" value="P:C4-dicarboxylate transport"/>
    <property type="evidence" value="ECO:0007669"/>
    <property type="project" value="TreeGrafter"/>
</dbReference>
<evidence type="ECO:0000256" key="4">
    <source>
        <dbReference type="ARBA" id="ARBA00022519"/>
    </source>
</evidence>
<dbReference type="GO" id="GO:0005886">
    <property type="term" value="C:plasma membrane"/>
    <property type="evidence" value="ECO:0007669"/>
    <property type="project" value="UniProtKB-SubCell"/>
</dbReference>
<reference evidence="10 11" key="1">
    <citation type="submission" date="2018-01" db="EMBL/GenBank/DDBJ databases">
        <title>Bacillus asahii Genome sequencing and assembly.</title>
        <authorList>
            <person name="Jiang H."/>
            <person name="Feng Y."/>
            <person name="Zhao F."/>
            <person name="Lin X."/>
        </authorList>
    </citation>
    <scope>NUCLEOTIDE SEQUENCE [LARGE SCALE GENOMIC DNA]</scope>
    <source>
        <strain evidence="10 11">OM18</strain>
    </source>
</reference>
<evidence type="ECO:0000313" key="10">
    <source>
        <dbReference type="EMBL" id="AZV44801.1"/>
    </source>
</evidence>
<evidence type="ECO:0000256" key="1">
    <source>
        <dbReference type="ARBA" id="ARBA00004429"/>
    </source>
</evidence>
<keyword evidence="4" id="KW-0997">Cell inner membrane</keyword>
<evidence type="ECO:0000313" key="11">
    <source>
        <dbReference type="Proteomes" id="UP000283095"/>
    </source>
</evidence>
<sequence>MKVIHKLSNWIYSLEKIIAIILCTIILFALAAGVLYRYVLNAPLTWSDETAIFSLVWLTFIGGSMSIKHQDAPAITLLMDKMKGITKKVLETIGLLTVLAFTVYIFYLACIWLSSPNILVQKSSSMQMPMIIAYLSVPVSFFFMMIHSIDVLINNFTSNEEEVN</sequence>
<comment type="similarity">
    <text evidence="8">Belongs to the TRAP transporter small permease family.</text>
</comment>
<evidence type="ECO:0000256" key="8">
    <source>
        <dbReference type="ARBA" id="ARBA00038436"/>
    </source>
</evidence>
<dbReference type="EMBL" id="CP026095">
    <property type="protein sequence ID" value="AZV44801.1"/>
    <property type="molecule type" value="Genomic_DNA"/>
</dbReference>
<keyword evidence="5" id="KW-0812">Transmembrane</keyword>
<keyword evidence="7" id="KW-0472">Membrane</keyword>
<dbReference type="GO" id="GO:0022857">
    <property type="term" value="F:transmembrane transporter activity"/>
    <property type="evidence" value="ECO:0007669"/>
    <property type="project" value="TreeGrafter"/>
</dbReference>
<name>A0A3T0KWX0_9BACI</name>
<proteinExistence type="inferred from homology"/>
<keyword evidence="3" id="KW-1003">Cell membrane</keyword>
<organism evidence="10 11">
    <name type="scientific">Peribacillus asahii</name>
    <dbReference type="NCBI Taxonomy" id="228899"/>
    <lineage>
        <taxon>Bacteria</taxon>
        <taxon>Bacillati</taxon>
        <taxon>Bacillota</taxon>
        <taxon>Bacilli</taxon>
        <taxon>Bacillales</taxon>
        <taxon>Bacillaceae</taxon>
        <taxon>Peribacillus</taxon>
    </lineage>
</organism>
<dbReference type="AlphaFoldDB" id="A0A3T0KWX0"/>
<evidence type="ECO:0000259" key="9">
    <source>
        <dbReference type="Pfam" id="PF04290"/>
    </source>
</evidence>
<comment type="subcellular location">
    <subcellularLocation>
        <location evidence="1">Cell inner membrane</location>
        <topology evidence="1">Multi-pass membrane protein</topology>
    </subcellularLocation>
</comment>
<dbReference type="Proteomes" id="UP000283095">
    <property type="component" value="Chromosome"/>
</dbReference>